<accession>A0A2W5AF40</accession>
<protein>
    <recommendedName>
        <fullName evidence="4">Lipoprotein</fullName>
    </recommendedName>
</protein>
<evidence type="ECO:0000313" key="2">
    <source>
        <dbReference type="EMBL" id="PZO91846.1"/>
    </source>
</evidence>
<keyword evidence="1" id="KW-0732">Signal</keyword>
<evidence type="ECO:0008006" key="4">
    <source>
        <dbReference type="Google" id="ProtNLM"/>
    </source>
</evidence>
<gene>
    <name evidence="2" type="ORF">DI623_02010</name>
</gene>
<organism evidence="2 3">
    <name type="scientific">Sphingomonas sanxanigenens</name>
    <dbReference type="NCBI Taxonomy" id="397260"/>
    <lineage>
        <taxon>Bacteria</taxon>
        <taxon>Pseudomonadati</taxon>
        <taxon>Pseudomonadota</taxon>
        <taxon>Alphaproteobacteria</taxon>
        <taxon>Sphingomonadales</taxon>
        <taxon>Sphingomonadaceae</taxon>
        <taxon>Sphingomonas</taxon>
    </lineage>
</organism>
<dbReference type="Gene3D" id="3.40.1420.10">
    <property type="entry name" value="Inhibitor of vertebrate lysozyme"/>
    <property type="match status" value="1"/>
</dbReference>
<evidence type="ECO:0000256" key="1">
    <source>
        <dbReference type="SAM" id="SignalP"/>
    </source>
</evidence>
<dbReference type="AlphaFoldDB" id="A0A2W5AF40"/>
<dbReference type="Proteomes" id="UP000249066">
    <property type="component" value="Unassembled WGS sequence"/>
</dbReference>
<reference evidence="2 3" key="1">
    <citation type="submission" date="2017-08" db="EMBL/GenBank/DDBJ databases">
        <title>Infants hospitalized years apart are colonized by the same room-sourced microbial strains.</title>
        <authorList>
            <person name="Brooks B."/>
            <person name="Olm M.R."/>
            <person name="Firek B.A."/>
            <person name="Baker R."/>
            <person name="Thomas B.C."/>
            <person name="Morowitz M.J."/>
            <person name="Banfield J.F."/>
        </authorList>
    </citation>
    <scope>NUCLEOTIDE SEQUENCE [LARGE SCALE GENOMIC DNA]</scope>
    <source>
        <strain evidence="2">S2_018_000_R2_101</strain>
    </source>
</reference>
<evidence type="ECO:0000313" key="3">
    <source>
        <dbReference type="Proteomes" id="UP000249066"/>
    </source>
</evidence>
<comment type="caution">
    <text evidence="2">The sequence shown here is derived from an EMBL/GenBank/DDBJ whole genome shotgun (WGS) entry which is preliminary data.</text>
</comment>
<feature type="chain" id="PRO_5015878655" description="Lipoprotein" evidence="1">
    <location>
        <begin position="24"/>
        <end position="194"/>
    </location>
</feature>
<feature type="signal peptide" evidence="1">
    <location>
        <begin position="1"/>
        <end position="23"/>
    </location>
</feature>
<proteinExistence type="predicted"/>
<dbReference type="EMBL" id="QFNN01000004">
    <property type="protein sequence ID" value="PZO91846.1"/>
    <property type="molecule type" value="Genomic_DNA"/>
</dbReference>
<dbReference type="InterPro" id="IPR036501">
    <property type="entry name" value="Inhibitor_vert_lysozyme_sf"/>
</dbReference>
<dbReference type="PROSITE" id="PS51257">
    <property type="entry name" value="PROKAR_LIPOPROTEIN"/>
    <property type="match status" value="1"/>
</dbReference>
<name>A0A2W5AF40_9SPHN</name>
<sequence>MNQRLLIAAAPLALLLAAGCSKAPVEPADANAAAPMSNDFLDSGDNAADLAAAASDAGNDAAANAAAPASPPAAGLLSAYVGKYPFDKVEGRTFLDQPSVKAAVAATVGDAGVRKFVFTSNGPNAPIVLKDGRLLAWGCEAHNCGFHNWTVAITPDGKDAQVCFYQNDASAEGESTWYLPGGRTEKRAGNCPSE</sequence>